<sequence>MHVVYLHGFLSSPQSEKAQLTQAYVAEHYPQISLITPQIPNTIDAVPAVLHKIIEPIVASGEPLRLIGSSMGGFLSNWLIEQFGGRAVLINPAVAPYNLMQDYLGKHTNPYSGEEFYVTADHIEQLRAMEPAVIAEPAAYKVLLQQGDETLDYRLAEARYSGGDITVEAGGDHSFVDFADHLEDIFTFLFATNPVAPIAQ</sequence>
<comment type="caution">
    <text evidence="1">The sequence shown here is derived from an EMBL/GenBank/DDBJ whole genome shotgun (WGS) entry which is preliminary data.</text>
</comment>
<evidence type="ECO:0000313" key="2">
    <source>
        <dbReference type="Proteomes" id="UP001234343"/>
    </source>
</evidence>
<dbReference type="Proteomes" id="UP001234343">
    <property type="component" value="Unassembled WGS sequence"/>
</dbReference>
<protein>
    <submittedName>
        <fullName evidence="1">YqiA/YcfP family alpha/beta fold hydrolase</fullName>
    </submittedName>
</protein>
<dbReference type="InterPro" id="IPR008886">
    <property type="entry name" value="UPF0227/Esterase_YqiA"/>
</dbReference>
<dbReference type="PANTHER" id="PTHR35602">
    <property type="entry name" value="ESTERASE YQIA-RELATED"/>
    <property type="match status" value="1"/>
</dbReference>
<keyword evidence="1" id="KW-0378">Hydrolase</keyword>
<keyword evidence="2" id="KW-1185">Reference proteome</keyword>
<gene>
    <name evidence="1" type="ORF">QTP81_13950</name>
</gene>
<reference evidence="1 2" key="1">
    <citation type="submission" date="2023-06" db="EMBL/GenBank/DDBJ databases">
        <title>Alteromonas sp. ASW11-36 isolated from intertidal sand.</title>
        <authorList>
            <person name="Li Y."/>
        </authorList>
    </citation>
    <scope>NUCLEOTIDE SEQUENCE [LARGE SCALE GENOMIC DNA]</scope>
    <source>
        <strain evidence="1 2">ASW11-36</strain>
    </source>
</reference>
<accession>A0ABT7SZU0</accession>
<dbReference type="Gene3D" id="3.40.50.1820">
    <property type="entry name" value="alpha/beta hydrolase"/>
    <property type="match status" value="1"/>
</dbReference>
<evidence type="ECO:0000313" key="1">
    <source>
        <dbReference type="EMBL" id="MDM7861700.1"/>
    </source>
</evidence>
<name>A0ABT7SZU0_9ALTE</name>
<dbReference type="InterPro" id="IPR029058">
    <property type="entry name" value="AB_hydrolase_fold"/>
</dbReference>
<proteinExistence type="predicted"/>
<organism evidence="1 2">
    <name type="scientific">Alteromonas arenosi</name>
    <dbReference type="NCBI Taxonomy" id="3055817"/>
    <lineage>
        <taxon>Bacteria</taxon>
        <taxon>Pseudomonadati</taxon>
        <taxon>Pseudomonadota</taxon>
        <taxon>Gammaproteobacteria</taxon>
        <taxon>Alteromonadales</taxon>
        <taxon>Alteromonadaceae</taxon>
        <taxon>Alteromonas/Salinimonas group</taxon>
        <taxon>Alteromonas</taxon>
    </lineage>
</organism>
<dbReference type="EMBL" id="JAUCBP010000012">
    <property type="protein sequence ID" value="MDM7861700.1"/>
    <property type="molecule type" value="Genomic_DNA"/>
</dbReference>
<dbReference type="PANTHER" id="PTHR35602:SF3">
    <property type="entry name" value="ESTERASE YQIA"/>
    <property type="match status" value="1"/>
</dbReference>
<dbReference type="Pfam" id="PF05728">
    <property type="entry name" value="UPF0227"/>
    <property type="match status" value="1"/>
</dbReference>
<dbReference type="RefSeq" id="WP_289366354.1">
    <property type="nucleotide sequence ID" value="NZ_JAUCBP010000012.1"/>
</dbReference>
<dbReference type="SUPFAM" id="SSF53474">
    <property type="entry name" value="alpha/beta-Hydrolases"/>
    <property type="match status" value="1"/>
</dbReference>
<dbReference type="GO" id="GO:0016787">
    <property type="term" value="F:hydrolase activity"/>
    <property type="evidence" value="ECO:0007669"/>
    <property type="project" value="UniProtKB-KW"/>
</dbReference>